<feature type="transmembrane region" description="Helical" evidence="7">
    <location>
        <begin position="521"/>
        <end position="541"/>
    </location>
</feature>
<feature type="transmembrane region" description="Helical" evidence="7">
    <location>
        <begin position="240"/>
        <end position="259"/>
    </location>
</feature>
<keyword evidence="6 7" id="KW-0472">Membrane</keyword>
<dbReference type="AlphaFoldDB" id="M9MI99"/>
<dbReference type="InterPro" id="IPR008276">
    <property type="entry name" value="C_nuclsd_transpt"/>
</dbReference>
<keyword evidence="3" id="KW-1003">Cell membrane</keyword>
<dbReference type="Pfam" id="PF01773">
    <property type="entry name" value="Nucleos_tra2_N"/>
    <property type="match status" value="1"/>
</dbReference>
<evidence type="ECO:0000313" key="12">
    <source>
        <dbReference type="Proteomes" id="UP000011976"/>
    </source>
</evidence>
<evidence type="ECO:0000256" key="7">
    <source>
        <dbReference type="SAM" id="Phobius"/>
    </source>
</evidence>
<dbReference type="GO" id="GO:0005886">
    <property type="term" value="C:plasma membrane"/>
    <property type="evidence" value="ECO:0007669"/>
    <property type="project" value="UniProtKB-SubCell"/>
</dbReference>
<evidence type="ECO:0000313" key="11">
    <source>
        <dbReference type="EMBL" id="GAC76807.1"/>
    </source>
</evidence>
<keyword evidence="4 7" id="KW-0812">Transmembrane</keyword>
<dbReference type="Pfam" id="PF07670">
    <property type="entry name" value="Gate"/>
    <property type="match status" value="1"/>
</dbReference>
<dbReference type="InterPro" id="IPR011657">
    <property type="entry name" value="CNT_C_dom"/>
</dbReference>
<gene>
    <name evidence="11" type="ORF">PANT_22d00200</name>
</gene>
<dbReference type="Proteomes" id="UP000011976">
    <property type="component" value="Unassembled WGS sequence"/>
</dbReference>
<dbReference type="EMBL" id="DF196788">
    <property type="protein sequence ID" value="GAC76807.1"/>
    <property type="molecule type" value="Genomic_DNA"/>
</dbReference>
<evidence type="ECO:0000256" key="1">
    <source>
        <dbReference type="ARBA" id="ARBA00004651"/>
    </source>
</evidence>
<dbReference type="PANTHER" id="PTHR10590">
    <property type="entry name" value="SODIUM/NUCLEOSIDE COTRANSPORTER"/>
    <property type="match status" value="1"/>
</dbReference>
<proteinExistence type="inferred from homology"/>
<feature type="transmembrane region" description="Helical" evidence="7">
    <location>
        <begin position="400"/>
        <end position="420"/>
    </location>
</feature>
<feature type="domain" description="Concentrative nucleoside transporter N-terminal" evidence="8">
    <location>
        <begin position="244"/>
        <end position="318"/>
    </location>
</feature>
<evidence type="ECO:0000256" key="3">
    <source>
        <dbReference type="ARBA" id="ARBA00022475"/>
    </source>
</evidence>
<feature type="transmembrane region" description="Helical" evidence="7">
    <location>
        <begin position="131"/>
        <end position="150"/>
    </location>
</feature>
<dbReference type="InterPro" id="IPR002668">
    <property type="entry name" value="CNT_N_dom"/>
</dbReference>
<comment type="subcellular location">
    <subcellularLocation>
        <location evidence="1">Cell membrane</location>
        <topology evidence="1">Multi-pass membrane protein</topology>
    </subcellularLocation>
</comment>
<feature type="transmembrane region" description="Helical" evidence="7">
    <location>
        <begin position="322"/>
        <end position="346"/>
    </location>
</feature>
<feature type="domain" description="Nucleoside transporter/FeoB GTPase Gate" evidence="10">
    <location>
        <begin position="328"/>
        <end position="423"/>
    </location>
</feature>
<dbReference type="GO" id="GO:0015293">
    <property type="term" value="F:symporter activity"/>
    <property type="evidence" value="ECO:0007669"/>
    <property type="project" value="TreeGrafter"/>
</dbReference>
<feature type="transmembrane region" description="Helical" evidence="7">
    <location>
        <begin position="358"/>
        <end position="380"/>
    </location>
</feature>
<dbReference type="Pfam" id="PF07662">
    <property type="entry name" value="Nucleos_tra2_C"/>
    <property type="match status" value="1"/>
</dbReference>
<dbReference type="OrthoDB" id="6075923at2759"/>
<feature type="transmembrane region" description="Helical" evidence="7">
    <location>
        <begin position="265"/>
        <end position="283"/>
    </location>
</feature>
<feature type="transmembrane region" description="Helical" evidence="7">
    <location>
        <begin position="207"/>
        <end position="228"/>
    </location>
</feature>
<evidence type="ECO:0000256" key="2">
    <source>
        <dbReference type="ARBA" id="ARBA00009033"/>
    </source>
</evidence>
<evidence type="ECO:0000259" key="10">
    <source>
        <dbReference type="Pfam" id="PF07670"/>
    </source>
</evidence>
<accession>M9MI99</accession>
<sequence length="644" mass="69531">MAPQIPISSNLFALIIPHCHPYRAPTLPAPPLPLPALLFSLTVIMSAGAPNSQTPQLAKDAAVAEEHVATSNEGSHHEINDEKLGYQASDRDIESHNGRPPVEAIEPHPQGEPGRASKLWHSIRTHKATRIAFDFALIGLILGWWLPGIIREETRHRWVITTIWSWFFILLILFHNDRYIPKAPFANAIGAAWTTGVSRPWGMVPHYGQIGLGWLALLALYFGSAFGIKEVPESRYGDRARSLFGVFLINSFFYCISTRRAAIKLQPVMTGLGLQMIIGLLVFKTGAFFSVARWLAFAAADLLAQGQLGGAAFFWGDLAGQHYFFIDTLSSIIFFVALVVLLSYLGVMSWAIRKFAWFFFKLMGISGAEAVVAAASPFIGQGENAVLVQSFLDLMTNAEIFQVLTSGFSTIAGSVFLAYVQMGVSPTHLITAAVMSIPASIAASKMVVPETETPVTAGSVNIQLNEKADAVDPLHAFSNGAWLGVRVAALIFCNVLCIVSLLYTVNGLLRYIGNFWTINDLTLTLILGYILYPFCWCMGVPKKELLRVSELLATKIVANEFVAYGQLAKIKASPNSLSDRSVLISNFMLAGFGNIGSLGINIGVLSGLAPSRGGAIACLAPLSLATGILVTCSSACIAGILGTK</sequence>
<dbReference type="STRING" id="1151754.M9MI99"/>
<reference evidence="12" key="1">
    <citation type="journal article" date="2013" name="Genome Announc.">
        <title>Genome sequence of the basidiomycetous yeast Pseudozyma antarctica T-34, a producer of the glycolipid biosurfactants mannosylerythritol lipids.</title>
        <authorList>
            <person name="Morita T."/>
            <person name="Koike H."/>
            <person name="Koyama Y."/>
            <person name="Hagiwara H."/>
            <person name="Ito E."/>
            <person name="Fukuoka T."/>
            <person name="Imura T."/>
            <person name="Machida M."/>
            <person name="Kitamoto D."/>
        </authorList>
    </citation>
    <scope>NUCLEOTIDE SEQUENCE [LARGE SCALE GENOMIC DNA]</scope>
    <source>
        <strain evidence="12">T-34</strain>
    </source>
</reference>
<dbReference type="InterPro" id="IPR011642">
    <property type="entry name" value="Gate_dom"/>
</dbReference>
<feature type="transmembrane region" description="Helical" evidence="7">
    <location>
        <begin position="295"/>
        <end position="316"/>
    </location>
</feature>
<evidence type="ECO:0000256" key="6">
    <source>
        <dbReference type="ARBA" id="ARBA00023136"/>
    </source>
</evidence>
<feature type="transmembrane region" description="Helical" evidence="7">
    <location>
        <begin position="156"/>
        <end position="173"/>
    </location>
</feature>
<evidence type="ECO:0000256" key="4">
    <source>
        <dbReference type="ARBA" id="ARBA00022692"/>
    </source>
</evidence>
<evidence type="ECO:0000259" key="9">
    <source>
        <dbReference type="Pfam" id="PF07662"/>
    </source>
</evidence>
<feature type="transmembrane region" description="Helical" evidence="7">
    <location>
        <begin position="487"/>
        <end position="509"/>
    </location>
</feature>
<feature type="transmembrane region" description="Helical" evidence="7">
    <location>
        <begin position="583"/>
        <end position="604"/>
    </location>
</feature>
<evidence type="ECO:0000259" key="8">
    <source>
        <dbReference type="Pfam" id="PF01773"/>
    </source>
</evidence>
<keyword evidence="5 7" id="KW-1133">Transmembrane helix</keyword>
<name>M9MI99_PSEA3</name>
<evidence type="ECO:0000256" key="5">
    <source>
        <dbReference type="ARBA" id="ARBA00022989"/>
    </source>
</evidence>
<protein>
    <recommendedName>
        <fullName evidence="13">Sodium/nucleoside cotransporter 2</fullName>
    </recommendedName>
</protein>
<evidence type="ECO:0008006" key="13">
    <source>
        <dbReference type="Google" id="ProtNLM"/>
    </source>
</evidence>
<comment type="similarity">
    <text evidence="2">Belongs to the concentrative nucleoside transporter (CNT) (TC 2.A.41) family.</text>
</comment>
<feature type="transmembrane region" description="Helical" evidence="7">
    <location>
        <begin position="616"/>
        <end position="641"/>
    </location>
</feature>
<dbReference type="PANTHER" id="PTHR10590:SF4">
    <property type="entry name" value="SOLUTE CARRIER FAMILY 28 MEMBER 3"/>
    <property type="match status" value="1"/>
</dbReference>
<organism evidence="11 12">
    <name type="scientific">Pseudozyma antarctica (strain T-34)</name>
    <name type="common">Yeast</name>
    <name type="synonym">Candida antarctica</name>
    <dbReference type="NCBI Taxonomy" id="1151754"/>
    <lineage>
        <taxon>Eukaryota</taxon>
        <taxon>Fungi</taxon>
        <taxon>Dikarya</taxon>
        <taxon>Basidiomycota</taxon>
        <taxon>Ustilaginomycotina</taxon>
        <taxon>Ustilaginomycetes</taxon>
        <taxon>Ustilaginales</taxon>
        <taxon>Ustilaginaceae</taxon>
        <taxon>Moesziomyces</taxon>
    </lineage>
</organism>
<feature type="domain" description="Concentrative nucleoside transporter C-terminal" evidence="9">
    <location>
        <begin position="428"/>
        <end position="639"/>
    </location>
</feature>
<dbReference type="GO" id="GO:0005337">
    <property type="term" value="F:nucleoside transmembrane transporter activity"/>
    <property type="evidence" value="ECO:0007669"/>
    <property type="project" value="InterPro"/>
</dbReference>